<dbReference type="SMART" id="SM00388">
    <property type="entry name" value="HisKA"/>
    <property type="match status" value="1"/>
</dbReference>
<evidence type="ECO:0000256" key="9">
    <source>
        <dbReference type="ARBA" id="ARBA00023012"/>
    </source>
</evidence>
<dbReference type="PROSITE" id="PS50885">
    <property type="entry name" value="HAMP"/>
    <property type="match status" value="1"/>
</dbReference>
<dbReference type="Gene3D" id="1.10.287.130">
    <property type="match status" value="1"/>
</dbReference>
<dbReference type="Pfam" id="PF02518">
    <property type="entry name" value="HATPase_c"/>
    <property type="match status" value="1"/>
</dbReference>
<evidence type="ECO:0000256" key="12">
    <source>
        <dbReference type="SAM" id="MobiDB-lite"/>
    </source>
</evidence>
<evidence type="ECO:0000313" key="13">
    <source>
        <dbReference type="EMBL" id="ALV06961.1"/>
    </source>
</evidence>
<keyword evidence="9" id="KW-0902">Two-component regulatory system</keyword>
<keyword evidence="11" id="KW-0175">Coiled coil</keyword>
<dbReference type="AlphaFoldDB" id="A0A0U2U426"/>
<dbReference type="PROSITE" id="PS50109">
    <property type="entry name" value="HIS_KIN"/>
    <property type="match status" value="1"/>
</dbReference>
<keyword evidence="10" id="KW-0472">Membrane</keyword>
<name>A0A0U2U426_9BURK</name>
<dbReference type="SUPFAM" id="SSF55874">
    <property type="entry name" value="ATPase domain of HSP90 chaperone/DNA topoisomerase II/histidine kinase"/>
    <property type="match status" value="1"/>
</dbReference>
<dbReference type="Pfam" id="PF00512">
    <property type="entry name" value="HisKA"/>
    <property type="match status" value="1"/>
</dbReference>
<dbReference type="CDD" id="cd06225">
    <property type="entry name" value="HAMP"/>
    <property type="match status" value="1"/>
</dbReference>
<keyword evidence="14" id="KW-1185">Reference proteome</keyword>
<dbReference type="PANTHER" id="PTHR45436">
    <property type="entry name" value="SENSOR HISTIDINE KINASE YKOH"/>
    <property type="match status" value="1"/>
</dbReference>
<keyword evidence="5" id="KW-0808">Transferase</keyword>
<comment type="subcellular location">
    <subcellularLocation>
        <location evidence="2">Cell inner membrane</location>
        <topology evidence="2">Multi-pass membrane protein</topology>
    </subcellularLocation>
</comment>
<evidence type="ECO:0000256" key="2">
    <source>
        <dbReference type="ARBA" id="ARBA00004429"/>
    </source>
</evidence>
<dbReference type="Pfam" id="PF00672">
    <property type="entry name" value="HAMP"/>
    <property type="match status" value="1"/>
</dbReference>
<evidence type="ECO:0000256" key="7">
    <source>
        <dbReference type="ARBA" id="ARBA00022777"/>
    </source>
</evidence>
<feature type="region of interest" description="Disordered" evidence="12">
    <location>
        <begin position="538"/>
        <end position="573"/>
    </location>
</feature>
<keyword evidence="7" id="KW-0418">Kinase</keyword>
<accession>A0A0U2U426</accession>
<proteinExistence type="predicted"/>
<dbReference type="InterPro" id="IPR005467">
    <property type="entry name" value="His_kinase_dom"/>
</dbReference>
<keyword evidence="6" id="KW-0812">Transmembrane</keyword>
<evidence type="ECO:0000256" key="10">
    <source>
        <dbReference type="ARBA" id="ARBA00023136"/>
    </source>
</evidence>
<feature type="coiled-coil region" evidence="11">
    <location>
        <begin position="265"/>
        <end position="313"/>
    </location>
</feature>
<dbReference type="SUPFAM" id="SSF158472">
    <property type="entry name" value="HAMP domain-like"/>
    <property type="match status" value="1"/>
</dbReference>
<dbReference type="STRING" id="76731.RD2015_2493"/>
<dbReference type="GO" id="GO:0000155">
    <property type="term" value="F:phosphorelay sensor kinase activity"/>
    <property type="evidence" value="ECO:0007669"/>
    <property type="project" value="InterPro"/>
</dbReference>
<evidence type="ECO:0000256" key="5">
    <source>
        <dbReference type="ARBA" id="ARBA00022679"/>
    </source>
</evidence>
<reference evidence="13 14" key="1">
    <citation type="submission" date="2015-12" db="EMBL/GenBank/DDBJ databases">
        <title>Complete genome of Roseateles depolymerans KCTC 42856.</title>
        <authorList>
            <person name="Kim K.M."/>
        </authorList>
    </citation>
    <scope>NUCLEOTIDE SEQUENCE [LARGE SCALE GENOMIC DNA]</scope>
    <source>
        <strain evidence="13 14">KCTC 42856</strain>
    </source>
</reference>
<sequence>MYRLRLNLALSLMLALVCLQAGIVYWGSVRVEGYARHSRLTSDLLSELLDLSANKQRLRNWAAQRVMGVGATDAARERLLDAMDSSARRLDDMSRRHLASWQDITAQDGGAVPPEVTHLVEISRLLPDNIAQVRKQLRELTPHQDREGFEEVWRRLNQVFDMTHGRDLRDLLNGAIEVQRKAVPIARASTEQGIERLRVQAVALAALTFLLAVGLSLHLGRRLKRPLDALVAGAQAVRAGQLDHRIPVGAGDEFDQVAQRFNDMAQEVQQHRESAEAIRRGLEDEVQARTGELARAHRELQELDQRRRQLFADLGHELRTPATVIRGEADVALRSNSGRVDDYRLALGRIVAAVKQLTGVVDDLMLIARAQANDLHIAPDWLPLSVLLEDAVGQVQAQAAAQRLTLSVQEVPDGVDVKVDAMRLRQVLVIVLDNAIRYSRPGGEVRVSWTLAEGMHCLQVQDDGIGIPDDELPHLFERFNRGRLARAHRADGTGIGLSIAATLLQAHGGRLEFRSLEGQGTCVSILIPDVGSDTAPALLTATPHSTPSTASAVPAGSAVPTAPDPSPRSHADL</sequence>
<evidence type="ECO:0000256" key="3">
    <source>
        <dbReference type="ARBA" id="ARBA00012438"/>
    </source>
</evidence>
<keyword evidence="8" id="KW-1133">Transmembrane helix</keyword>
<dbReference type="CDD" id="cd00075">
    <property type="entry name" value="HATPase"/>
    <property type="match status" value="1"/>
</dbReference>
<feature type="compositionally biased region" description="Low complexity" evidence="12">
    <location>
        <begin position="540"/>
        <end position="561"/>
    </location>
</feature>
<dbReference type="Gene3D" id="3.30.565.10">
    <property type="entry name" value="Histidine kinase-like ATPase, C-terminal domain"/>
    <property type="match status" value="1"/>
</dbReference>
<gene>
    <name evidence="13" type="ORF">RD2015_2493</name>
</gene>
<dbReference type="SMART" id="SM00304">
    <property type="entry name" value="HAMP"/>
    <property type="match status" value="1"/>
</dbReference>
<dbReference type="InterPro" id="IPR003594">
    <property type="entry name" value="HATPase_dom"/>
</dbReference>
<dbReference type="FunFam" id="3.30.565.10:FF:000006">
    <property type="entry name" value="Sensor histidine kinase WalK"/>
    <property type="match status" value="1"/>
</dbReference>
<evidence type="ECO:0000256" key="1">
    <source>
        <dbReference type="ARBA" id="ARBA00000085"/>
    </source>
</evidence>
<dbReference type="RefSeq" id="WP_083525583.1">
    <property type="nucleotide sequence ID" value="NZ_CP013729.1"/>
</dbReference>
<evidence type="ECO:0000256" key="11">
    <source>
        <dbReference type="SAM" id="Coils"/>
    </source>
</evidence>
<organism evidence="13 14">
    <name type="scientific">Roseateles depolymerans</name>
    <dbReference type="NCBI Taxonomy" id="76731"/>
    <lineage>
        <taxon>Bacteria</taxon>
        <taxon>Pseudomonadati</taxon>
        <taxon>Pseudomonadota</taxon>
        <taxon>Betaproteobacteria</taxon>
        <taxon>Burkholderiales</taxon>
        <taxon>Sphaerotilaceae</taxon>
        <taxon>Roseateles</taxon>
    </lineage>
</organism>
<dbReference type="InterPro" id="IPR003661">
    <property type="entry name" value="HisK_dim/P_dom"/>
</dbReference>
<dbReference type="Proteomes" id="UP000060699">
    <property type="component" value="Chromosome"/>
</dbReference>
<keyword evidence="4" id="KW-0597">Phosphoprotein</keyword>
<dbReference type="SMART" id="SM00387">
    <property type="entry name" value="HATPase_c"/>
    <property type="match status" value="1"/>
</dbReference>
<dbReference type="EC" id="2.7.13.3" evidence="3"/>
<dbReference type="PRINTS" id="PR00344">
    <property type="entry name" value="BCTRLSENSOR"/>
</dbReference>
<evidence type="ECO:0000313" key="14">
    <source>
        <dbReference type="Proteomes" id="UP000060699"/>
    </source>
</evidence>
<dbReference type="InterPro" id="IPR004358">
    <property type="entry name" value="Sig_transdc_His_kin-like_C"/>
</dbReference>
<dbReference type="Gene3D" id="6.10.340.10">
    <property type="match status" value="1"/>
</dbReference>
<dbReference type="InterPro" id="IPR003660">
    <property type="entry name" value="HAMP_dom"/>
</dbReference>
<dbReference type="InterPro" id="IPR050428">
    <property type="entry name" value="TCS_sensor_his_kinase"/>
</dbReference>
<evidence type="ECO:0000256" key="8">
    <source>
        <dbReference type="ARBA" id="ARBA00022989"/>
    </source>
</evidence>
<evidence type="ECO:0000256" key="6">
    <source>
        <dbReference type="ARBA" id="ARBA00022692"/>
    </source>
</evidence>
<dbReference type="OrthoDB" id="9809766at2"/>
<dbReference type="EMBL" id="CP013729">
    <property type="protein sequence ID" value="ALV06961.1"/>
    <property type="molecule type" value="Genomic_DNA"/>
</dbReference>
<dbReference type="InterPro" id="IPR036890">
    <property type="entry name" value="HATPase_C_sf"/>
</dbReference>
<dbReference type="CDD" id="cd00082">
    <property type="entry name" value="HisKA"/>
    <property type="match status" value="1"/>
</dbReference>
<protein>
    <recommendedName>
        <fullName evidence="3">histidine kinase</fullName>
        <ecNumber evidence="3">2.7.13.3</ecNumber>
    </recommendedName>
</protein>
<comment type="catalytic activity">
    <reaction evidence="1">
        <text>ATP + protein L-histidine = ADP + protein N-phospho-L-histidine.</text>
        <dbReference type="EC" id="2.7.13.3"/>
    </reaction>
</comment>
<dbReference type="SUPFAM" id="SSF47384">
    <property type="entry name" value="Homodimeric domain of signal transducing histidine kinase"/>
    <property type="match status" value="1"/>
</dbReference>
<dbReference type="PANTHER" id="PTHR45436:SF5">
    <property type="entry name" value="SENSOR HISTIDINE KINASE TRCS"/>
    <property type="match status" value="1"/>
</dbReference>
<dbReference type="InterPro" id="IPR036097">
    <property type="entry name" value="HisK_dim/P_sf"/>
</dbReference>
<evidence type="ECO:0000256" key="4">
    <source>
        <dbReference type="ARBA" id="ARBA00022553"/>
    </source>
</evidence>
<dbReference type="KEGG" id="rdp:RD2015_2493"/>
<dbReference type="GO" id="GO:0005886">
    <property type="term" value="C:plasma membrane"/>
    <property type="evidence" value="ECO:0007669"/>
    <property type="project" value="UniProtKB-SubCell"/>
</dbReference>